<dbReference type="InterPro" id="IPR006073">
    <property type="entry name" value="GTP-bd"/>
</dbReference>
<accession>A0A813S7R4</accession>
<sequence>MAMLLPFLSSTGQALVGALLNHKQNKQPGESSKVTTLREELDRYKARFAELMCRFDTLINEIRETKIETFEELAALDKEKMRTLIALANQTIPIELKEKNIGLFGQTSTGKSTMLDALLKKKVTATGPGETIQEITESNGIEFTLWDVP</sequence>
<gene>
    <name evidence="3" type="ORF">EDS130_LOCUS4417</name>
    <name evidence="4" type="ORF">XAT740_LOCUS25478</name>
</gene>
<evidence type="ECO:0000256" key="1">
    <source>
        <dbReference type="SAM" id="Coils"/>
    </source>
</evidence>
<keyword evidence="1" id="KW-0175">Coiled coil</keyword>
<dbReference type="GO" id="GO:0005525">
    <property type="term" value="F:GTP binding"/>
    <property type="evidence" value="ECO:0007669"/>
    <property type="project" value="InterPro"/>
</dbReference>
<dbReference type="SUPFAM" id="SSF52540">
    <property type="entry name" value="P-loop containing nucleoside triphosphate hydrolases"/>
    <property type="match status" value="1"/>
</dbReference>
<dbReference type="Proteomes" id="UP000663828">
    <property type="component" value="Unassembled WGS sequence"/>
</dbReference>
<comment type="caution">
    <text evidence="3">The sequence shown here is derived from an EMBL/GenBank/DDBJ whole genome shotgun (WGS) entry which is preliminary data.</text>
</comment>
<evidence type="ECO:0000259" key="2">
    <source>
        <dbReference type="Pfam" id="PF01926"/>
    </source>
</evidence>
<feature type="coiled-coil region" evidence="1">
    <location>
        <begin position="34"/>
        <end position="61"/>
    </location>
</feature>
<dbReference type="EMBL" id="CAJNOR010002020">
    <property type="protein sequence ID" value="CAF1235923.1"/>
    <property type="molecule type" value="Genomic_DNA"/>
</dbReference>
<evidence type="ECO:0000313" key="5">
    <source>
        <dbReference type="Proteomes" id="UP000663828"/>
    </source>
</evidence>
<evidence type="ECO:0000313" key="4">
    <source>
        <dbReference type="EMBL" id="CAF1235923.1"/>
    </source>
</evidence>
<proteinExistence type="predicted"/>
<keyword evidence="5" id="KW-1185">Reference proteome</keyword>
<dbReference type="AlphaFoldDB" id="A0A813S7R4"/>
<feature type="domain" description="G" evidence="2">
    <location>
        <begin position="101"/>
        <end position="149"/>
    </location>
</feature>
<reference evidence="3" key="1">
    <citation type="submission" date="2021-02" db="EMBL/GenBank/DDBJ databases">
        <authorList>
            <person name="Nowell W R."/>
        </authorList>
    </citation>
    <scope>NUCLEOTIDE SEQUENCE</scope>
</reference>
<organism evidence="3 6">
    <name type="scientific">Adineta ricciae</name>
    <name type="common">Rotifer</name>
    <dbReference type="NCBI Taxonomy" id="249248"/>
    <lineage>
        <taxon>Eukaryota</taxon>
        <taxon>Metazoa</taxon>
        <taxon>Spiralia</taxon>
        <taxon>Gnathifera</taxon>
        <taxon>Rotifera</taxon>
        <taxon>Eurotatoria</taxon>
        <taxon>Bdelloidea</taxon>
        <taxon>Adinetida</taxon>
        <taxon>Adinetidae</taxon>
        <taxon>Adineta</taxon>
    </lineage>
</organism>
<dbReference type="Proteomes" id="UP000663852">
    <property type="component" value="Unassembled WGS sequence"/>
</dbReference>
<evidence type="ECO:0000313" key="6">
    <source>
        <dbReference type="Proteomes" id="UP000663852"/>
    </source>
</evidence>
<dbReference type="InterPro" id="IPR027417">
    <property type="entry name" value="P-loop_NTPase"/>
</dbReference>
<evidence type="ECO:0000313" key="3">
    <source>
        <dbReference type="EMBL" id="CAF0792416.1"/>
    </source>
</evidence>
<dbReference type="Gene3D" id="3.40.50.300">
    <property type="entry name" value="P-loop containing nucleotide triphosphate hydrolases"/>
    <property type="match status" value="1"/>
</dbReference>
<dbReference type="Pfam" id="PF01926">
    <property type="entry name" value="MMR_HSR1"/>
    <property type="match status" value="1"/>
</dbReference>
<dbReference type="CDD" id="cd00882">
    <property type="entry name" value="Ras_like_GTPase"/>
    <property type="match status" value="1"/>
</dbReference>
<dbReference type="EMBL" id="CAJNOJ010000011">
    <property type="protein sequence ID" value="CAF0792416.1"/>
    <property type="molecule type" value="Genomic_DNA"/>
</dbReference>
<protein>
    <recommendedName>
        <fullName evidence="2">G domain-containing protein</fullName>
    </recommendedName>
</protein>
<name>A0A813S7R4_ADIRI</name>